<dbReference type="Proteomes" id="UP001150924">
    <property type="component" value="Unassembled WGS sequence"/>
</dbReference>
<evidence type="ECO:0000256" key="1">
    <source>
        <dbReference type="SAM" id="MobiDB-lite"/>
    </source>
</evidence>
<protein>
    <submittedName>
        <fullName evidence="2">Uncharacterized protein</fullName>
    </submittedName>
</protein>
<organism evidence="2 3">
    <name type="scientific">Nannocystis pusilla</name>
    <dbReference type="NCBI Taxonomy" id="889268"/>
    <lineage>
        <taxon>Bacteria</taxon>
        <taxon>Pseudomonadati</taxon>
        <taxon>Myxococcota</taxon>
        <taxon>Polyangia</taxon>
        <taxon>Nannocystales</taxon>
        <taxon>Nannocystaceae</taxon>
        <taxon>Nannocystis</taxon>
    </lineage>
</organism>
<feature type="region of interest" description="Disordered" evidence="1">
    <location>
        <begin position="1"/>
        <end position="94"/>
    </location>
</feature>
<dbReference type="AlphaFoldDB" id="A0A9X3ERP0"/>
<reference evidence="2" key="1">
    <citation type="submission" date="2022-11" db="EMBL/GenBank/DDBJ databases">
        <title>Minimal conservation of predation-associated metabolite biosynthetic gene clusters underscores biosynthetic potential of Myxococcota including descriptions for ten novel species: Archangium lansinium sp. nov., Myxococcus landrumus sp. nov., Nannocystis bai.</title>
        <authorList>
            <person name="Ahearne A."/>
            <person name="Stevens C."/>
            <person name="Phillips K."/>
        </authorList>
    </citation>
    <scope>NUCLEOTIDE SEQUENCE</scope>
    <source>
        <strain evidence="2">Na p29</strain>
    </source>
</reference>
<dbReference type="RefSeq" id="WP_267771752.1">
    <property type="nucleotide sequence ID" value="NZ_JAPNKE010000002.1"/>
</dbReference>
<dbReference type="EMBL" id="JAPNKE010000002">
    <property type="protein sequence ID" value="MCY1009092.1"/>
    <property type="molecule type" value="Genomic_DNA"/>
</dbReference>
<accession>A0A9X3ERP0</accession>
<evidence type="ECO:0000313" key="2">
    <source>
        <dbReference type="EMBL" id="MCY1009092.1"/>
    </source>
</evidence>
<evidence type="ECO:0000313" key="3">
    <source>
        <dbReference type="Proteomes" id="UP001150924"/>
    </source>
</evidence>
<keyword evidence="3" id="KW-1185">Reference proteome</keyword>
<name>A0A9X3ERP0_9BACT</name>
<proteinExistence type="predicted"/>
<sequence>MHPRHGPPARSRAPHLSLGTPNLEIGARSPQRVNPAHAAPPRLRPPARQRLHRPERPAGAGSGGRARGGARARGRAPEAGDLGAAFEQPGDPRQQIDHLTVWGWSRDGRYFAFETFDAGPGAATCEGAARLFVVDTDSDVLVPDGYVEVRPKSPDAEPCDPPDLRAALAPRRTALLQAHGIEVGHLLAPTEPQGVAAPRPGAKAYAIALPSGQTATATLEVLGGDRERAHEGKGAAFKLDLVRDGQAPLQLEPGVRRRPYVWNTTSTAASCSPAPTARTWPS</sequence>
<comment type="caution">
    <text evidence="2">The sequence shown here is derived from an EMBL/GenBank/DDBJ whole genome shotgun (WGS) entry which is preliminary data.</text>
</comment>
<gene>
    <name evidence="2" type="ORF">OV079_26725</name>
</gene>